<dbReference type="Gene3D" id="3.40.630.30">
    <property type="match status" value="1"/>
</dbReference>
<feature type="domain" description="BioF2-like acetyltransferase" evidence="1">
    <location>
        <begin position="181"/>
        <end position="296"/>
    </location>
</feature>
<evidence type="ECO:0000313" key="3">
    <source>
        <dbReference type="Proteomes" id="UP001220395"/>
    </source>
</evidence>
<dbReference type="Pfam" id="PF13480">
    <property type="entry name" value="Acetyltransf_6"/>
    <property type="match status" value="1"/>
</dbReference>
<gene>
    <name evidence="2" type="ORF">PQ455_14175</name>
</gene>
<reference evidence="2 3" key="1">
    <citation type="submission" date="2023-02" db="EMBL/GenBank/DDBJ databases">
        <title>Genome sequence of Sphingomonas naphthae.</title>
        <authorList>
            <person name="Kim S."/>
            <person name="Heo J."/>
            <person name="Kwon S.-W."/>
        </authorList>
    </citation>
    <scope>NUCLEOTIDE SEQUENCE [LARGE SCALE GENOMIC DNA]</scope>
    <source>
        <strain evidence="2 3">KACC 18716</strain>
    </source>
</reference>
<evidence type="ECO:0000313" key="2">
    <source>
        <dbReference type="EMBL" id="WCT72775.1"/>
    </source>
</evidence>
<dbReference type="InterPro" id="IPR038740">
    <property type="entry name" value="BioF2-like_GNAT_dom"/>
</dbReference>
<organism evidence="2 3">
    <name type="scientific">Sphingomonas naphthae</name>
    <dbReference type="NCBI Taxonomy" id="1813468"/>
    <lineage>
        <taxon>Bacteria</taxon>
        <taxon>Pseudomonadati</taxon>
        <taxon>Pseudomonadota</taxon>
        <taxon>Alphaproteobacteria</taxon>
        <taxon>Sphingomonadales</taxon>
        <taxon>Sphingomonadaceae</taxon>
        <taxon>Sphingomonas</taxon>
    </lineage>
</organism>
<dbReference type="RefSeq" id="WP_273686745.1">
    <property type="nucleotide sequence ID" value="NZ_CP117411.1"/>
</dbReference>
<dbReference type="SUPFAM" id="SSF55729">
    <property type="entry name" value="Acyl-CoA N-acyltransferases (Nat)"/>
    <property type="match status" value="1"/>
</dbReference>
<evidence type="ECO:0000259" key="1">
    <source>
        <dbReference type="Pfam" id="PF13480"/>
    </source>
</evidence>
<dbReference type="EMBL" id="CP117411">
    <property type="protein sequence ID" value="WCT72775.1"/>
    <property type="molecule type" value="Genomic_DNA"/>
</dbReference>
<dbReference type="InterPro" id="IPR016181">
    <property type="entry name" value="Acyl_CoA_acyltransferase"/>
</dbReference>
<accession>A0ABY7TK53</accession>
<name>A0ABY7TK53_9SPHN</name>
<keyword evidence="3" id="KW-1185">Reference proteome</keyword>
<proteinExistence type="predicted"/>
<dbReference type="Proteomes" id="UP001220395">
    <property type="component" value="Chromosome"/>
</dbReference>
<protein>
    <submittedName>
        <fullName evidence="2">GNAT family N-acetyltransferase</fullName>
    </submittedName>
</protein>
<sequence>MKHISAENFPQLDQLDRLIDERRAKKPAAFPRHAHDKATDRAALAPTVFHEPWWLDIASEGQWAEAKIEKGGKIVARLPYLLTRNSLGQKMLRAPAMTNVLGPALSAELAADTATRSLKQFTVIQELIAQLPNASHAWFRMHREMVNTLGFEAAGFSSTLDFTTEIAPAPSEELWKQMRDKTRNVIRRAQEKLTVSDRIDADTFLDHYESNLAEKGRDNERPRPICRALIEESVRRNTGRVLAARDEDGQIHAAIFTVWNAAQEHYLMSTRAPRGHNGAVPLLIWEALRKAAAAGRIFDTDGIKAQSNITLITGFGGAIRPRLAVSRGSVGYQAVQLARAAMGKHQAF</sequence>